<dbReference type="Pfam" id="PF00313">
    <property type="entry name" value="CSD"/>
    <property type="match status" value="2"/>
</dbReference>
<dbReference type="AlphaFoldDB" id="A0A7S2J857"/>
<sequence>MAQSGKVKSFNPSKGWGFIELDGIDVFVHQKFCTDGVPVVGDAVTFDLEQDEKTQVGHKAVNVSGCTGKKPGAAGTGANSGVVKSFNHAKGWGFIEMEGSDIFLHVKDVVQKETSPQVGDKVTFDVEEGKNGSLKASNVSGCTGRSNKGKGKGGYGAMWGGYDGYGGYGGFDPYGGKGWGGYCDPYGGYGGYGCGGKGYGKGKGW</sequence>
<dbReference type="InterPro" id="IPR012340">
    <property type="entry name" value="NA-bd_OB-fold"/>
</dbReference>
<evidence type="ECO:0000259" key="2">
    <source>
        <dbReference type="PROSITE" id="PS51857"/>
    </source>
</evidence>
<dbReference type="PANTHER" id="PTHR12962">
    <property type="entry name" value="CALCIUM-REGULATED HEAT STABLE PROTEIN CRHSP-24-RELATED"/>
    <property type="match status" value="1"/>
</dbReference>
<dbReference type="Gene3D" id="2.40.50.140">
    <property type="entry name" value="Nucleic acid-binding proteins"/>
    <property type="match status" value="2"/>
</dbReference>
<name>A0A7S2J857_9DINO</name>
<keyword evidence="1" id="KW-0597">Phosphoprotein</keyword>
<feature type="domain" description="CSD" evidence="2">
    <location>
        <begin position="2"/>
        <end position="65"/>
    </location>
</feature>
<dbReference type="InterPro" id="IPR052069">
    <property type="entry name" value="Ca-reg_mRNA-binding_domain"/>
</dbReference>
<dbReference type="GO" id="GO:0005737">
    <property type="term" value="C:cytoplasm"/>
    <property type="evidence" value="ECO:0007669"/>
    <property type="project" value="TreeGrafter"/>
</dbReference>
<protein>
    <recommendedName>
        <fullName evidence="2">CSD domain-containing protein</fullName>
    </recommendedName>
</protein>
<dbReference type="SMART" id="SM00357">
    <property type="entry name" value="CSP"/>
    <property type="match status" value="2"/>
</dbReference>
<feature type="domain" description="CSD" evidence="2">
    <location>
        <begin position="78"/>
        <end position="141"/>
    </location>
</feature>
<evidence type="ECO:0000256" key="1">
    <source>
        <dbReference type="ARBA" id="ARBA00022553"/>
    </source>
</evidence>
<proteinExistence type="predicted"/>
<dbReference type="GO" id="GO:0043488">
    <property type="term" value="P:regulation of mRNA stability"/>
    <property type="evidence" value="ECO:0007669"/>
    <property type="project" value="TreeGrafter"/>
</dbReference>
<dbReference type="PRINTS" id="PR00050">
    <property type="entry name" value="COLDSHOCK"/>
</dbReference>
<accession>A0A7S2J857</accession>
<organism evidence="3">
    <name type="scientific">Alexandrium andersonii</name>
    <dbReference type="NCBI Taxonomy" id="327968"/>
    <lineage>
        <taxon>Eukaryota</taxon>
        <taxon>Sar</taxon>
        <taxon>Alveolata</taxon>
        <taxon>Dinophyceae</taxon>
        <taxon>Gonyaulacales</taxon>
        <taxon>Pyrocystaceae</taxon>
        <taxon>Alexandrium</taxon>
    </lineage>
</organism>
<reference evidence="3" key="1">
    <citation type="submission" date="2021-01" db="EMBL/GenBank/DDBJ databases">
        <authorList>
            <person name="Corre E."/>
            <person name="Pelletier E."/>
            <person name="Niang G."/>
            <person name="Scheremetjew M."/>
            <person name="Finn R."/>
            <person name="Kale V."/>
            <person name="Holt S."/>
            <person name="Cochrane G."/>
            <person name="Meng A."/>
            <person name="Brown T."/>
            <person name="Cohen L."/>
        </authorList>
    </citation>
    <scope>NUCLEOTIDE SEQUENCE</scope>
    <source>
        <strain evidence="3">CCMP2222</strain>
    </source>
</reference>
<dbReference type="EMBL" id="HBGQ01100212">
    <property type="protein sequence ID" value="CAD9540468.1"/>
    <property type="molecule type" value="Transcribed_RNA"/>
</dbReference>
<gene>
    <name evidence="3" type="ORF">AAND1436_LOCUS47889</name>
</gene>
<evidence type="ECO:0000313" key="3">
    <source>
        <dbReference type="EMBL" id="CAD9540468.1"/>
    </source>
</evidence>
<dbReference type="GO" id="GO:0003730">
    <property type="term" value="F:mRNA 3'-UTR binding"/>
    <property type="evidence" value="ECO:0007669"/>
    <property type="project" value="TreeGrafter"/>
</dbReference>
<dbReference type="PANTHER" id="PTHR12962:SF1">
    <property type="entry name" value="COLD SHOCK DOMAIN-CONTAINING PROTEIN CG9705"/>
    <property type="match status" value="1"/>
</dbReference>
<dbReference type="PROSITE" id="PS51857">
    <property type="entry name" value="CSD_2"/>
    <property type="match status" value="2"/>
</dbReference>
<dbReference type="InterPro" id="IPR002059">
    <property type="entry name" value="CSP_DNA-bd"/>
</dbReference>
<dbReference type="InterPro" id="IPR011129">
    <property type="entry name" value="CSD"/>
</dbReference>
<dbReference type="SUPFAM" id="SSF50249">
    <property type="entry name" value="Nucleic acid-binding proteins"/>
    <property type="match status" value="2"/>
</dbReference>